<keyword evidence="2" id="KW-1185">Reference proteome</keyword>
<dbReference type="CDD" id="cd03451">
    <property type="entry name" value="FkbR2"/>
    <property type="match status" value="1"/>
</dbReference>
<evidence type="ECO:0000313" key="2">
    <source>
        <dbReference type="Proteomes" id="UP001315860"/>
    </source>
</evidence>
<dbReference type="RefSeq" id="WP_232419116.1">
    <property type="nucleotide sequence ID" value="NZ_CP101990.1"/>
</dbReference>
<protein>
    <submittedName>
        <fullName evidence="1">MaoC family dehydratase</fullName>
    </submittedName>
</protein>
<dbReference type="SUPFAM" id="SSF54637">
    <property type="entry name" value="Thioesterase/thiol ester dehydrase-isomerase"/>
    <property type="match status" value="1"/>
</dbReference>
<dbReference type="Proteomes" id="UP001315860">
    <property type="component" value="Chromosome"/>
</dbReference>
<dbReference type="PANTHER" id="PTHR43664">
    <property type="entry name" value="MONOAMINE OXIDASE-RELATED"/>
    <property type="match status" value="1"/>
</dbReference>
<dbReference type="InterPro" id="IPR029069">
    <property type="entry name" value="HotDog_dom_sf"/>
</dbReference>
<name>A0ABY5KCS7_9ACTN</name>
<accession>A0ABY5KCS7</accession>
<organism evidence="1 2">
    <name type="scientific">Aeromicrobium duanguangcaii</name>
    <dbReference type="NCBI Taxonomy" id="2968086"/>
    <lineage>
        <taxon>Bacteria</taxon>
        <taxon>Bacillati</taxon>
        <taxon>Actinomycetota</taxon>
        <taxon>Actinomycetes</taxon>
        <taxon>Propionibacteriales</taxon>
        <taxon>Nocardioidaceae</taxon>
        <taxon>Aeromicrobium</taxon>
    </lineage>
</organism>
<dbReference type="InterPro" id="IPR048274">
    <property type="entry name" value="MC_hydratase"/>
</dbReference>
<dbReference type="PANTHER" id="PTHR43664:SF1">
    <property type="entry name" value="BETA-METHYLMALYL-COA DEHYDRATASE"/>
    <property type="match status" value="1"/>
</dbReference>
<dbReference type="Pfam" id="PF19315">
    <property type="entry name" value="MC_hydratase"/>
    <property type="match status" value="1"/>
</dbReference>
<dbReference type="Gene3D" id="3.10.129.10">
    <property type="entry name" value="Hotdog Thioesterase"/>
    <property type="match status" value="1"/>
</dbReference>
<sequence>MNVRTGWTGRFFEDFAVGDIYQHPLGRTVSETDNAWFALLTMNTNQMHFNDQYAERSEFKKPIVVSTLTVAIAVGQSVTDLTQNAFANLGWDDIKMTHPVFAGDTLWSESLVLEKRESASRPHAGIVSVRTRTLNQDGVEVCSFIRTFYVYKQGAAQLEDIFPTGPQWPAVPGLEPEAGAS</sequence>
<gene>
    <name evidence="1" type="ORF">NP095_13810</name>
</gene>
<dbReference type="EMBL" id="CP101990">
    <property type="protein sequence ID" value="UUI68269.1"/>
    <property type="molecule type" value="Genomic_DNA"/>
</dbReference>
<dbReference type="InterPro" id="IPR052342">
    <property type="entry name" value="MCH/BMMD"/>
</dbReference>
<proteinExistence type="predicted"/>
<evidence type="ECO:0000313" key="1">
    <source>
        <dbReference type="EMBL" id="UUI68269.1"/>
    </source>
</evidence>
<reference evidence="1 2" key="1">
    <citation type="submission" date="2022-07" db="EMBL/GenBank/DDBJ databases">
        <title>Novel species in genus Aeromicrobium.</title>
        <authorList>
            <person name="Ye L."/>
        </authorList>
    </citation>
    <scope>NUCLEOTIDE SEQUENCE [LARGE SCALE GENOMIC DNA]</scope>
    <source>
        <strain evidence="2">zg-Y50</strain>
    </source>
</reference>